<evidence type="ECO:0000256" key="3">
    <source>
        <dbReference type="ARBA" id="ARBA00022989"/>
    </source>
</evidence>
<accession>X1LG95</accession>
<dbReference type="EMBL" id="BARV01007051">
    <property type="protein sequence ID" value="GAI18342.1"/>
    <property type="molecule type" value="Genomic_DNA"/>
</dbReference>
<comment type="subcellular location">
    <subcellularLocation>
        <location evidence="1">Membrane</location>
        <topology evidence="1">Multi-pass membrane protein</topology>
    </subcellularLocation>
</comment>
<dbReference type="Gene3D" id="1.10.3720.10">
    <property type="entry name" value="MetI-like"/>
    <property type="match status" value="1"/>
</dbReference>
<dbReference type="Pfam" id="PF00528">
    <property type="entry name" value="BPD_transp_1"/>
    <property type="match status" value="1"/>
</dbReference>
<dbReference type="PROSITE" id="PS50928">
    <property type="entry name" value="ABC_TM1"/>
    <property type="match status" value="1"/>
</dbReference>
<dbReference type="GO" id="GO:0055085">
    <property type="term" value="P:transmembrane transport"/>
    <property type="evidence" value="ECO:0007669"/>
    <property type="project" value="InterPro"/>
</dbReference>
<evidence type="ECO:0000313" key="7">
    <source>
        <dbReference type="EMBL" id="GAI18342.1"/>
    </source>
</evidence>
<sequence length="298" mass="33362">QGKFHLRPFVYDYTYKFDEFYRRIYTVDKNKMYPLKFLVRGDSYKLLGVFAANLHLFGVDEPARIYFLGADSRGRDLFSRILYGSRVSLSIGLVGVAISFIIGTVLGGISGYFGGKIDNIIMRLCEMVMMIPGFYLMLALRAAFPPRLSSVQVYFLIVLIMSFIGWAGLARVVRGMAISIREKEYVLAAQALGQSPLPIILRHILPNTFSYTIVALSISIPGYILGESALSLLGLGIQDPHASWGNLLSEAMAIAQIRFHPWILIPGVFIFITVMAFNFLGDGLRDAFDPKMEVGRKF</sequence>
<organism evidence="7">
    <name type="scientific">marine sediment metagenome</name>
    <dbReference type="NCBI Taxonomy" id="412755"/>
    <lineage>
        <taxon>unclassified sequences</taxon>
        <taxon>metagenomes</taxon>
        <taxon>ecological metagenomes</taxon>
    </lineage>
</organism>
<evidence type="ECO:0000256" key="1">
    <source>
        <dbReference type="ARBA" id="ARBA00004141"/>
    </source>
</evidence>
<dbReference type="AlphaFoldDB" id="X1LG95"/>
<evidence type="ECO:0000256" key="5">
    <source>
        <dbReference type="SAM" id="Phobius"/>
    </source>
</evidence>
<protein>
    <recommendedName>
        <fullName evidence="6">ABC transmembrane type-1 domain-containing protein</fullName>
    </recommendedName>
</protein>
<feature type="transmembrane region" description="Helical" evidence="5">
    <location>
        <begin position="152"/>
        <end position="173"/>
    </location>
</feature>
<dbReference type="PANTHER" id="PTHR43839:SF1">
    <property type="entry name" value="OPPC IN A BINDING PROTEIN-DEPENDENT TRANSPORT SYSTEM"/>
    <property type="match status" value="1"/>
</dbReference>
<keyword evidence="4 5" id="KW-0472">Membrane</keyword>
<feature type="non-terminal residue" evidence="7">
    <location>
        <position position="1"/>
    </location>
</feature>
<feature type="transmembrane region" description="Helical" evidence="5">
    <location>
        <begin position="120"/>
        <end position="140"/>
    </location>
</feature>
<name>X1LG95_9ZZZZ</name>
<feature type="transmembrane region" description="Helical" evidence="5">
    <location>
        <begin position="87"/>
        <end position="113"/>
    </location>
</feature>
<proteinExistence type="predicted"/>
<dbReference type="SUPFAM" id="SSF161098">
    <property type="entry name" value="MetI-like"/>
    <property type="match status" value="1"/>
</dbReference>
<evidence type="ECO:0000256" key="4">
    <source>
        <dbReference type="ARBA" id="ARBA00023136"/>
    </source>
</evidence>
<evidence type="ECO:0000256" key="2">
    <source>
        <dbReference type="ARBA" id="ARBA00022692"/>
    </source>
</evidence>
<dbReference type="InterPro" id="IPR035906">
    <property type="entry name" value="MetI-like_sf"/>
</dbReference>
<feature type="domain" description="ABC transmembrane type-1" evidence="6">
    <location>
        <begin position="85"/>
        <end position="281"/>
    </location>
</feature>
<keyword evidence="3 5" id="KW-1133">Transmembrane helix</keyword>
<dbReference type="PANTHER" id="PTHR43839">
    <property type="entry name" value="OPPC IN A BINDING PROTEIN-DEPENDENT TRANSPORT SYSTEM"/>
    <property type="match status" value="1"/>
</dbReference>
<keyword evidence="2 5" id="KW-0812">Transmembrane</keyword>
<evidence type="ECO:0000259" key="6">
    <source>
        <dbReference type="PROSITE" id="PS50928"/>
    </source>
</evidence>
<feature type="transmembrane region" description="Helical" evidence="5">
    <location>
        <begin position="259"/>
        <end position="280"/>
    </location>
</feature>
<dbReference type="CDD" id="cd06261">
    <property type="entry name" value="TM_PBP2"/>
    <property type="match status" value="1"/>
</dbReference>
<gene>
    <name evidence="7" type="ORF">S06H3_14416</name>
</gene>
<dbReference type="GO" id="GO:0016020">
    <property type="term" value="C:membrane"/>
    <property type="evidence" value="ECO:0007669"/>
    <property type="project" value="UniProtKB-SubCell"/>
</dbReference>
<comment type="caution">
    <text evidence="7">The sequence shown here is derived from an EMBL/GenBank/DDBJ whole genome shotgun (WGS) entry which is preliminary data.</text>
</comment>
<reference evidence="7" key="1">
    <citation type="journal article" date="2014" name="Front. Microbiol.">
        <title>High frequency of phylogenetically diverse reductive dehalogenase-homologous genes in deep subseafloor sedimentary metagenomes.</title>
        <authorList>
            <person name="Kawai M."/>
            <person name="Futagami T."/>
            <person name="Toyoda A."/>
            <person name="Takaki Y."/>
            <person name="Nishi S."/>
            <person name="Hori S."/>
            <person name="Arai W."/>
            <person name="Tsubouchi T."/>
            <person name="Morono Y."/>
            <person name="Uchiyama I."/>
            <person name="Ito T."/>
            <person name="Fujiyama A."/>
            <person name="Inagaki F."/>
            <person name="Takami H."/>
        </authorList>
    </citation>
    <scope>NUCLEOTIDE SEQUENCE</scope>
    <source>
        <strain evidence="7">Expedition CK06-06</strain>
    </source>
</reference>
<dbReference type="InterPro" id="IPR000515">
    <property type="entry name" value="MetI-like"/>
</dbReference>